<name>A0AC34QDU6_9BILA</name>
<dbReference type="Proteomes" id="UP000887576">
    <property type="component" value="Unplaced"/>
</dbReference>
<organism evidence="1 2">
    <name type="scientific">Panagrolaimus sp. JU765</name>
    <dbReference type="NCBI Taxonomy" id="591449"/>
    <lineage>
        <taxon>Eukaryota</taxon>
        <taxon>Metazoa</taxon>
        <taxon>Ecdysozoa</taxon>
        <taxon>Nematoda</taxon>
        <taxon>Chromadorea</taxon>
        <taxon>Rhabditida</taxon>
        <taxon>Tylenchina</taxon>
        <taxon>Panagrolaimomorpha</taxon>
        <taxon>Panagrolaimoidea</taxon>
        <taxon>Panagrolaimidae</taxon>
        <taxon>Panagrolaimus</taxon>
    </lineage>
</organism>
<evidence type="ECO:0000313" key="1">
    <source>
        <dbReference type="Proteomes" id="UP000887576"/>
    </source>
</evidence>
<reference evidence="2" key="1">
    <citation type="submission" date="2022-11" db="UniProtKB">
        <authorList>
            <consortium name="WormBaseParasite"/>
        </authorList>
    </citation>
    <scope>IDENTIFICATION</scope>
</reference>
<dbReference type="WBParaSite" id="JU765_v2.g15544.t1">
    <property type="protein sequence ID" value="JU765_v2.g15544.t1"/>
    <property type="gene ID" value="JU765_v2.g15544"/>
</dbReference>
<sequence length="83" mass="9442">MAVEFNYSREEFCPASIGLSRILQIALDLGADVFRPVKWCDIQEEYKKRFLTPLNQAGKNVDLLADLSDLSKLKDSPNDFEGF</sequence>
<accession>A0AC34QDU6</accession>
<protein>
    <submittedName>
        <fullName evidence="2">Uncharacterized protein</fullName>
    </submittedName>
</protein>
<evidence type="ECO:0000313" key="2">
    <source>
        <dbReference type="WBParaSite" id="JU765_v2.g15544.t1"/>
    </source>
</evidence>
<proteinExistence type="predicted"/>